<accession>A0A916JTY2</accession>
<feature type="compositionally biased region" description="Polar residues" evidence="1">
    <location>
        <begin position="176"/>
        <end position="189"/>
    </location>
</feature>
<feature type="region of interest" description="Disordered" evidence="1">
    <location>
        <begin position="37"/>
        <end position="96"/>
    </location>
</feature>
<feature type="region of interest" description="Disordered" evidence="1">
    <location>
        <begin position="136"/>
        <end position="223"/>
    </location>
</feature>
<proteinExistence type="predicted"/>
<reference evidence="2" key="1">
    <citation type="submission" date="2021-06" db="EMBL/GenBank/DDBJ databases">
        <authorList>
            <person name="Criscuolo A."/>
        </authorList>
    </citation>
    <scope>NUCLEOTIDE SEQUENCE</scope>
    <source>
        <strain evidence="2">CIP111600</strain>
    </source>
</reference>
<organism evidence="2 3">
    <name type="scientific">Paenibacillus solanacearum</name>
    <dbReference type="NCBI Taxonomy" id="2048548"/>
    <lineage>
        <taxon>Bacteria</taxon>
        <taxon>Bacillati</taxon>
        <taxon>Bacillota</taxon>
        <taxon>Bacilli</taxon>
        <taxon>Bacillales</taxon>
        <taxon>Paenibacillaceae</taxon>
        <taxon>Paenibacillus</taxon>
    </lineage>
</organism>
<keyword evidence="3" id="KW-1185">Reference proteome</keyword>
<feature type="compositionally biased region" description="Pro residues" evidence="1">
    <location>
        <begin position="142"/>
        <end position="151"/>
    </location>
</feature>
<gene>
    <name evidence="2" type="ORF">PAESOLCIP111_00412</name>
</gene>
<evidence type="ECO:0000313" key="3">
    <source>
        <dbReference type="Proteomes" id="UP000693672"/>
    </source>
</evidence>
<dbReference type="AlphaFoldDB" id="A0A916JTY2"/>
<evidence type="ECO:0000256" key="1">
    <source>
        <dbReference type="SAM" id="MobiDB-lite"/>
    </source>
</evidence>
<feature type="compositionally biased region" description="Polar residues" evidence="1">
    <location>
        <begin position="41"/>
        <end position="64"/>
    </location>
</feature>
<sequence>MTNKRSSHRKEDTAPVNKSALLVSIFMATALVGCGEASPKPQLTQVNPTSQSAVKAQPSDSSETALAPETPPYGGTERDYCQDANNDGTCDDSGESYDKQYAYTEEGHTYYGRSASVSAGILAAGALAGAALGAAAMTAGKPAPPVVPSSPPAVSQPYKGPGAAPQNEKTPAGGTSAPTTSARSGSFNTGSTGSQPPSSGISSGTSASKGGIGSSSSSSGSSS</sequence>
<feature type="compositionally biased region" description="Low complexity" evidence="1">
    <location>
        <begin position="190"/>
        <end position="223"/>
    </location>
</feature>
<evidence type="ECO:0000313" key="2">
    <source>
        <dbReference type="EMBL" id="CAG7600606.1"/>
    </source>
</evidence>
<protein>
    <submittedName>
        <fullName evidence="2">Uncharacterized protein</fullName>
    </submittedName>
</protein>
<name>A0A916JTY2_9BACL</name>
<dbReference type="EMBL" id="CAJVAS010000001">
    <property type="protein sequence ID" value="CAG7600606.1"/>
    <property type="molecule type" value="Genomic_DNA"/>
</dbReference>
<dbReference type="PROSITE" id="PS51257">
    <property type="entry name" value="PROKAR_LIPOPROTEIN"/>
    <property type="match status" value="1"/>
</dbReference>
<comment type="caution">
    <text evidence="2">The sequence shown here is derived from an EMBL/GenBank/DDBJ whole genome shotgun (WGS) entry which is preliminary data.</text>
</comment>
<dbReference type="RefSeq" id="WP_218090221.1">
    <property type="nucleotide sequence ID" value="NZ_CAJVAS010000001.1"/>
</dbReference>
<dbReference type="Proteomes" id="UP000693672">
    <property type="component" value="Unassembled WGS sequence"/>
</dbReference>